<sequence>MRSQVDERARLCKSSLTFQLFTDAGGQRRISRSAEVKFGSSDNVSCEKCHLKEPLHVDDLAEDKPTQVNFTLECCCQTYNLCNHRRTNNTRLFAFLRAVELGRGCITSTYAVHVDRVTEGGDDRRIVCYRFFDFETCKERIILLGETHYLPEREREELLPIRTKPFNKVRHSCRYLQTYPKNKVTDGKAHMERIVQFMVCSCEMPLLQTHEGSDICEDSFAKNQTALAKSSEEVPRPMCYVGRYDKWKTLYSPLCVDEVTYSEKEGVIIVSAMYDNFKRNFTKRYHQPSRREGSFHVARICASTPNHTCNGLVNAYKDLVPALLISASVESYQENNTIIKRVSRKLSVCESEIGDVNCSTSQGCFNYHSLDGSERFLGCIDTIPERILNDSSLFAVLDCSSQLYADEEDSCHGIVDTSHMTARMGVLCCCRTKCPNVVGSGTNVGTVFNPFAHDHLF</sequence>
<dbReference type="Proteomes" id="UP000031036">
    <property type="component" value="Unassembled WGS sequence"/>
</dbReference>
<name>A0A0B2V9I4_TOXCA</name>
<evidence type="ECO:0000313" key="2">
    <source>
        <dbReference type="Proteomes" id="UP000031036"/>
    </source>
</evidence>
<comment type="caution">
    <text evidence="1">The sequence shown here is derived from an EMBL/GenBank/DDBJ whole genome shotgun (WGS) entry which is preliminary data.</text>
</comment>
<proteinExistence type="predicted"/>
<dbReference type="EMBL" id="JPKZ01002259">
    <property type="protein sequence ID" value="KHN77660.1"/>
    <property type="molecule type" value="Genomic_DNA"/>
</dbReference>
<evidence type="ECO:0000313" key="1">
    <source>
        <dbReference type="EMBL" id="KHN77660.1"/>
    </source>
</evidence>
<reference evidence="1 2" key="1">
    <citation type="submission" date="2014-11" db="EMBL/GenBank/DDBJ databases">
        <title>Genetic blueprint of the zoonotic pathogen Toxocara canis.</title>
        <authorList>
            <person name="Zhu X.-Q."/>
            <person name="Korhonen P.K."/>
            <person name="Cai H."/>
            <person name="Young N.D."/>
            <person name="Nejsum P."/>
            <person name="von Samson-Himmelstjerna G."/>
            <person name="Boag P.R."/>
            <person name="Tan P."/>
            <person name="Li Q."/>
            <person name="Min J."/>
            <person name="Yang Y."/>
            <person name="Wang X."/>
            <person name="Fang X."/>
            <person name="Hall R.S."/>
            <person name="Hofmann A."/>
            <person name="Sternberg P.W."/>
            <person name="Jex A.R."/>
            <person name="Gasser R.B."/>
        </authorList>
    </citation>
    <scope>NUCLEOTIDE SEQUENCE [LARGE SCALE GENOMIC DNA]</scope>
    <source>
        <strain evidence="1">PN_DK_2014</strain>
    </source>
</reference>
<dbReference type="AlphaFoldDB" id="A0A0B2V9I4"/>
<protein>
    <submittedName>
        <fullName evidence="1">Uncharacterized protein</fullName>
    </submittedName>
</protein>
<organism evidence="1 2">
    <name type="scientific">Toxocara canis</name>
    <name type="common">Canine roundworm</name>
    <dbReference type="NCBI Taxonomy" id="6265"/>
    <lineage>
        <taxon>Eukaryota</taxon>
        <taxon>Metazoa</taxon>
        <taxon>Ecdysozoa</taxon>
        <taxon>Nematoda</taxon>
        <taxon>Chromadorea</taxon>
        <taxon>Rhabditida</taxon>
        <taxon>Spirurina</taxon>
        <taxon>Ascaridomorpha</taxon>
        <taxon>Ascaridoidea</taxon>
        <taxon>Toxocaridae</taxon>
        <taxon>Toxocara</taxon>
    </lineage>
</organism>
<gene>
    <name evidence="1" type="ORF">Tcan_15152</name>
</gene>
<keyword evidence="2" id="KW-1185">Reference proteome</keyword>
<dbReference type="OMA" id="VPMCLKT"/>
<accession>A0A0B2V9I4</accession>